<accession>A0A5D0UIK5</accession>
<dbReference type="InterPro" id="IPR014216">
    <property type="entry name" value="ABC_transptr_CydD"/>
</dbReference>
<evidence type="ECO:0000256" key="3">
    <source>
        <dbReference type="ARBA" id="ARBA00022741"/>
    </source>
</evidence>
<dbReference type="GO" id="GO:0005524">
    <property type="term" value="F:ATP binding"/>
    <property type="evidence" value="ECO:0007669"/>
    <property type="project" value="UniProtKB-KW"/>
</dbReference>
<evidence type="ECO:0000313" key="10">
    <source>
        <dbReference type="EMBL" id="TYC17636.1"/>
    </source>
</evidence>
<dbReference type="Pfam" id="PF00664">
    <property type="entry name" value="ABC_membrane"/>
    <property type="match status" value="1"/>
</dbReference>
<dbReference type="CDD" id="cd18584">
    <property type="entry name" value="ABC_6TM_AarD_CydD"/>
    <property type="match status" value="1"/>
</dbReference>
<dbReference type="PROSITE" id="PS50893">
    <property type="entry name" value="ABC_TRANSPORTER_2"/>
    <property type="match status" value="1"/>
</dbReference>
<dbReference type="GO" id="GO:0016887">
    <property type="term" value="F:ATP hydrolysis activity"/>
    <property type="evidence" value="ECO:0007669"/>
    <property type="project" value="InterPro"/>
</dbReference>
<organism evidence="10 11">
    <name type="scientific">Actinomadura syzygii</name>
    <dbReference type="NCBI Taxonomy" id="1427538"/>
    <lineage>
        <taxon>Bacteria</taxon>
        <taxon>Bacillati</taxon>
        <taxon>Actinomycetota</taxon>
        <taxon>Actinomycetes</taxon>
        <taxon>Streptosporangiales</taxon>
        <taxon>Thermomonosporaceae</taxon>
        <taxon>Actinomadura</taxon>
    </lineage>
</organism>
<sequence length="541" mass="56759">MRATDSWLPRHVPGVHRLLAVAGLSAACAAVLTIVQVVLFAHVVVAGFLQHRGVRELAPSLLCLAAVAVARAAVGWARDVGCRVMANRMVRELRGRVLRRLVRVRPGRVTAAEAVTAAVDGGEALEIYLARFLPQVMTAVLVPPAILGWVAFHDVLSALVMLVTLPLIPLFGALIGRATQARTRARLRALTRMSGHFLDVVTGLPTLRAYRRGRAQAETVADNTERYRRETMGVLRVAFLSAFVLELAATLGTALVAVGIGLRLVTGGLGLDAGLAILVLAPELYGPLRGLAAEYHAGADGMAAARRIGDLLALPPAVPPPGGPPRPVRFGVVRLEDVTVRYDGGPPVLEDVSLEIRPGERTVVLGESGAGKSTLLAVLLRFVAPSSGLITVDGADLSAVDPDEWRRLVAWLPQRPRLRPGPALQAIGSADSRSPVAAAELVGAGALLHRTVGENGAGLSAGEVRRLALARALARPAPLLLLDEPTAHLDAAAARLAIDALRTLPGRTVVVATHDARLAEGADQVVELASGRAQRGADAMT</sequence>
<evidence type="ECO:0000256" key="5">
    <source>
        <dbReference type="ARBA" id="ARBA00022989"/>
    </source>
</evidence>
<dbReference type="Pfam" id="PF00005">
    <property type="entry name" value="ABC_tran"/>
    <property type="match status" value="1"/>
</dbReference>
<dbReference type="GO" id="GO:0005886">
    <property type="term" value="C:plasma membrane"/>
    <property type="evidence" value="ECO:0007669"/>
    <property type="project" value="UniProtKB-SubCell"/>
</dbReference>
<comment type="caution">
    <text evidence="10">The sequence shown here is derived from an EMBL/GenBank/DDBJ whole genome shotgun (WGS) entry which is preliminary data.</text>
</comment>
<dbReference type="SUPFAM" id="SSF52540">
    <property type="entry name" value="P-loop containing nucleoside triphosphate hydrolases"/>
    <property type="match status" value="1"/>
</dbReference>
<name>A0A5D0UIK5_9ACTN</name>
<dbReference type="InterPro" id="IPR003439">
    <property type="entry name" value="ABC_transporter-like_ATP-bd"/>
</dbReference>
<reference evidence="10 11" key="1">
    <citation type="submission" date="2019-08" db="EMBL/GenBank/DDBJ databases">
        <title>Actinomadura sp. nov. CYP1-5 isolated from mountain soil.</title>
        <authorList>
            <person name="Songsumanus A."/>
            <person name="Kuncharoen N."/>
            <person name="Kudo T."/>
            <person name="Yuki M."/>
            <person name="Igarashi Y."/>
            <person name="Tanasupawat S."/>
        </authorList>
    </citation>
    <scope>NUCLEOTIDE SEQUENCE [LARGE SCALE GENOMIC DNA]</scope>
    <source>
        <strain evidence="10 11">GKU157</strain>
    </source>
</reference>
<evidence type="ECO:0000313" key="11">
    <source>
        <dbReference type="Proteomes" id="UP000322634"/>
    </source>
</evidence>
<dbReference type="SUPFAM" id="SSF90123">
    <property type="entry name" value="ABC transporter transmembrane region"/>
    <property type="match status" value="1"/>
</dbReference>
<dbReference type="RefSeq" id="WP_148348778.1">
    <property type="nucleotide sequence ID" value="NZ_JBHSBF010000003.1"/>
</dbReference>
<dbReference type="PANTHER" id="PTHR24221:SF590">
    <property type="entry name" value="COMPONENT LINKED WITH THE ASSEMBLY OF CYTOCHROME' TRANSPORT TRANSMEMBRANE ATP-BINDING PROTEIN ABC TRANSPORTER CYDD-RELATED"/>
    <property type="match status" value="1"/>
</dbReference>
<evidence type="ECO:0000256" key="4">
    <source>
        <dbReference type="ARBA" id="ARBA00022840"/>
    </source>
</evidence>
<keyword evidence="5 7" id="KW-1133">Transmembrane helix</keyword>
<dbReference type="PROSITE" id="PS50929">
    <property type="entry name" value="ABC_TM1F"/>
    <property type="match status" value="1"/>
</dbReference>
<evidence type="ECO:0000259" key="8">
    <source>
        <dbReference type="PROSITE" id="PS50893"/>
    </source>
</evidence>
<evidence type="ECO:0000256" key="6">
    <source>
        <dbReference type="ARBA" id="ARBA00023136"/>
    </source>
</evidence>
<evidence type="ECO:0000259" key="9">
    <source>
        <dbReference type="PROSITE" id="PS50929"/>
    </source>
</evidence>
<dbReference type="Proteomes" id="UP000322634">
    <property type="component" value="Unassembled WGS sequence"/>
</dbReference>
<dbReference type="PANTHER" id="PTHR24221">
    <property type="entry name" value="ATP-BINDING CASSETTE SUB-FAMILY B"/>
    <property type="match status" value="1"/>
</dbReference>
<dbReference type="InterPro" id="IPR039421">
    <property type="entry name" value="Type_1_exporter"/>
</dbReference>
<dbReference type="AlphaFoldDB" id="A0A5D0UIK5"/>
<dbReference type="InterPro" id="IPR003593">
    <property type="entry name" value="AAA+_ATPase"/>
</dbReference>
<feature type="transmembrane region" description="Helical" evidence="7">
    <location>
        <begin position="234"/>
        <end position="258"/>
    </location>
</feature>
<feature type="transmembrane region" description="Helical" evidence="7">
    <location>
        <begin position="21"/>
        <end position="45"/>
    </location>
</feature>
<comment type="subcellular location">
    <subcellularLocation>
        <location evidence="1">Cell membrane</location>
        <topology evidence="1">Multi-pass membrane protein</topology>
    </subcellularLocation>
</comment>
<feature type="domain" description="ABC transmembrane type-1" evidence="9">
    <location>
        <begin position="20"/>
        <end position="300"/>
    </location>
</feature>
<dbReference type="InterPro" id="IPR011527">
    <property type="entry name" value="ABC1_TM_dom"/>
</dbReference>
<evidence type="ECO:0000256" key="1">
    <source>
        <dbReference type="ARBA" id="ARBA00004651"/>
    </source>
</evidence>
<dbReference type="Gene3D" id="1.20.1560.10">
    <property type="entry name" value="ABC transporter type 1, transmembrane domain"/>
    <property type="match status" value="1"/>
</dbReference>
<dbReference type="NCBIfam" id="TIGR02857">
    <property type="entry name" value="CydD"/>
    <property type="match status" value="1"/>
</dbReference>
<feature type="transmembrane region" description="Helical" evidence="7">
    <location>
        <begin position="158"/>
        <end position="178"/>
    </location>
</feature>
<protein>
    <submittedName>
        <fullName evidence="10">Thiol reductant ABC exporter subunit CydD</fullName>
    </submittedName>
</protein>
<dbReference type="InterPro" id="IPR027417">
    <property type="entry name" value="P-loop_NTPase"/>
</dbReference>
<keyword evidence="6 7" id="KW-0472">Membrane</keyword>
<dbReference type="EMBL" id="VSFF01000002">
    <property type="protein sequence ID" value="TYC17636.1"/>
    <property type="molecule type" value="Genomic_DNA"/>
</dbReference>
<gene>
    <name evidence="10" type="primary">cydD</name>
    <name evidence="10" type="ORF">FXF65_06520</name>
</gene>
<dbReference type="InterPro" id="IPR036640">
    <property type="entry name" value="ABC1_TM_sf"/>
</dbReference>
<evidence type="ECO:0000256" key="7">
    <source>
        <dbReference type="SAM" id="Phobius"/>
    </source>
</evidence>
<proteinExistence type="predicted"/>
<dbReference type="GO" id="GO:0042883">
    <property type="term" value="P:cysteine transport"/>
    <property type="evidence" value="ECO:0007669"/>
    <property type="project" value="InterPro"/>
</dbReference>
<keyword evidence="2 7" id="KW-0812">Transmembrane</keyword>
<dbReference type="SMART" id="SM00382">
    <property type="entry name" value="AAA"/>
    <property type="match status" value="1"/>
</dbReference>
<keyword evidence="3" id="KW-0547">Nucleotide-binding</keyword>
<evidence type="ECO:0000256" key="2">
    <source>
        <dbReference type="ARBA" id="ARBA00022692"/>
    </source>
</evidence>
<feature type="domain" description="ABC transporter" evidence="8">
    <location>
        <begin position="333"/>
        <end position="541"/>
    </location>
</feature>
<dbReference type="OrthoDB" id="9806127at2"/>
<feature type="transmembrane region" description="Helical" evidence="7">
    <location>
        <begin position="132"/>
        <end position="152"/>
    </location>
</feature>
<keyword evidence="11" id="KW-1185">Reference proteome</keyword>
<dbReference type="PROSITE" id="PS51257">
    <property type="entry name" value="PROKAR_LIPOPROTEIN"/>
    <property type="match status" value="1"/>
</dbReference>
<dbReference type="Gene3D" id="3.40.50.300">
    <property type="entry name" value="P-loop containing nucleotide triphosphate hydrolases"/>
    <property type="match status" value="1"/>
</dbReference>
<keyword evidence="4" id="KW-0067">ATP-binding</keyword>
<feature type="transmembrane region" description="Helical" evidence="7">
    <location>
        <begin position="57"/>
        <end position="77"/>
    </location>
</feature>
<dbReference type="GO" id="GO:0140359">
    <property type="term" value="F:ABC-type transporter activity"/>
    <property type="evidence" value="ECO:0007669"/>
    <property type="project" value="InterPro"/>
</dbReference>